<accession>A0A2A4B8J3</accession>
<evidence type="ECO:0000313" key="3">
    <source>
        <dbReference type="Proteomes" id="UP000218366"/>
    </source>
</evidence>
<dbReference type="OrthoDB" id="428094at2"/>
<dbReference type="RefSeq" id="WP_096342640.1">
    <property type="nucleotide sequence ID" value="NZ_NWMW01000001.1"/>
</dbReference>
<dbReference type="Gene3D" id="3.30.2310.20">
    <property type="entry name" value="RelE-like"/>
    <property type="match status" value="1"/>
</dbReference>
<dbReference type="InterPro" id="IPR035093">
    <property type="entry name" value="RelE/ParE_toxin_dom_sf"/>
</dbReference>
<evidence type="ECO:0000256" key="1">
    <source>
        <dbReference type="ARBA" id="ARBA00022649"/>
    </source>
</evidence>
<gene>
    <name evidence="2" type="ORF">COC42_08140</name>
</gene>
<name>A0A2A4B8J3_9SPHN</name>
<dbReference type="Pfam" id="PF05016">
    <property type="entry name" value="ParE_toxin"/>
    <property type="match status" value="1"/>
</dbReference>
<protein>
    <submittedName>
        <fullName evidence="2">Addiction module toxin RelE</fullName>
    </submittedName>
</protein>
<sequence>MDIRFSRSAARALVRCDKAKLIREKIGELATNPEALAANVKRLAGRPEYRLRVQNWRVLFRREENILWIDDIAPRGSAYEDRS</sequence>
<evidence type="ECO:0000313" key="2">
    <source>
        <dbReference type="EMBL" id="PCD04245.1"/>
    </source>
</evidence>
<dbReference type="EMBL" id="NWMW01000001">
    <property type="protein sequence ID" value="PCD04245.1"/>
    <property type="molecule type" value="Genomic_DNA"/>
</dbReference>
<dbReference type="InterPro" id="IPR007712">
    <property type="entry name" value="RelE/ParE_toxin"/>
</dbReference>
<reference evidence="2 3" key="1">
    <citation type="submission" date="2017-09" db="EMBL/GenBank/DDBJ databases">
        <title>Sphingomonas spermidinifaciens 9NM-10, whole genome shotgun sequence.</title>
        <authorList>
            <person name="Feng G."/>
            <person name="Zhu H."/>
        </authorList>
    </citation>
    <scope>NUCLEOTIDE SEQUENCE [LARGE SCALE GENOMIC DNA]</scope>
    <source>
        <strain evidence="2 3">9NM-10</strain>
    </source>
</reference>
<dbReference type="SUPFAM" id="SSF143011">
    <property type="entry name" value="RelE-like"/>
    <property type="match status" value="1"/>
</dbReference>
<proteinExistence type="predicted"/>
<organism evidence="2 3">
    <name type="scientific">Sphingomonas spermidinifaciens</name>
    <dbReference type="NCBI Taxonomy" id="1141889"/>
    <lineage>
        <taxon>Bacteria</taxon>
        <taxon>Pseudomonadati</taxon>
        <taxon>Pseudomonadota</taxon>
        <taxon>Alphaproteobacteria</taxon>
        <taxon>Sphingomonadales</taxon>
        <taxon>Sphingomonadaceae</taxon>
        <taxon>Sphingomonas</taxon>
    </lineage>
</organism>
<comment type="caution">
    <text evidence="2">The sequence shown here is derived from an EMBL/GenBank/DDBJ whole genome shotgun (WGS) entry which is preliminary data.</text>
</comment>
<keyword evidence="3" id="KW-1185">Reference proteome</keyword>
<dbReference type="AlphaFoldDB" id="A0A2A4B8J3"/>
<keyword evidence="1" id="KW-1277">Toxin-antitoxin system</keyword>
<dbReference type="Proteomes" id="UP000218366">
    <property type="component" value="Unassembled WGS sequence"/>
</dbReference>